<sequence>MKTFKLIIVFCCCFYSANLFAQSPQAIEADLLRIFKRVNYYGSHKKEWKAIDSLEKMNKIFGFKLKYYTSKYPGTINYPFTELVKERVVIATSADGLFRTYSWDTRLGSTGYDFDNVLQYKVSGKVSSSLKMDSVGKKHNPVYWYSKIYTLKANNKVYYLAAYNSVRSSVDATQGIQFFTIESGKLNGTVLLVKTQTGMHSKLYFDYSFLSVVNMKVIPTIYYDAKTQSIHSPLVNANREVTRDYIVYKFTGKYFERVKN</sequence>
<accession>A0A1G8FZC7</accession>
<gene>
    <name evidence="2" type="ORF">SAMN05192573_113113</name>
</gene>
<evidence type="ECO:0000256" key="1">
    <source>
        <dbReference type="SAM" id="SignalP"/>
    </source>
</evidence>
<dbReference type="EMBL" id="FNCG01000013">
    <property type="protein sequence ID" value="SDH87440.1"/>
    <property type="molecule type" value="Genomic_DNA"/>
</dbReference>
<dbReference type="Proteomes" id="UP000199705">
    <property type="component" value="Unassembled WGS sequence"/>
</dbReference>
<keyword evidence="1" id="KW-0732">Signal</keyword>
<feature type="signal peptide" evidence="1">
    <location>
        <begin position="1"/>
        <end position="21"/>
    </location>
</feature>
<keyword evidence="3" id="KW-1185">Reference proteome</keyword>
<proteinExistence type="predicted"/>
<name>A0A1G8FZC7_9SPHI</name>
<reference evidence="3" key="1">
    <citation type="submission" date="2016-10" db="EMBL/GenBank/DDBJ databases">
        <authorList>
            <person name="Varghese N."/>
            <person name="Submissions S."/>
        </authorList>
    </citation>
    <scope>NUCLEOTIDE SEQUENCE [LARGE SCALE GENOMIC DNA]</scope>
    <source>
        <strain evidence="3">Gh-67</strain>
    </source>
</reference>
<feature type="chain" id="PRO_5011655312" evidence="1">
    <location>
        <begin position="22"/>
        <end position="260"/>
    </location>
</feature>
<dbReference type="AlphaFoldDB" id="A0A1G8FZC7"/>
<dbReference type="RefSeq" id="WP_091172207.1">
    <property type="nucleotide sequence ID" value="NZ_FNCG01000013.1"/>
</dbReference>
<dbReference type="STRING" id="551996.SAMN05192573_113113"/>
<evidence type="ECO:0000313" key="3">
    <source>
        <dbReference type="Proteomes" id="UP000199705"/>
    </source>
</evidence>
<protein>
    <submittedName>
        <fullName evidence="2">Uncharacterized protein</fullName>
    </submittedName>
</protein>
<organism evidence="2 3">
    <name type="scientific">Mucilaginibacter gossypii</name>
    <dbReference type="NCBI Taxonomy" id="551996"/>
    <lineage>
        <taxon>Bacteria</taxon>
        <taxon>Pseudomonadati</taxon>
        <taxon>Bacteroidota</taxon>
        <taxon>Sphingobacteriia</taxon>
        <taxon>Sphingobacteriales</taxon>
        <taxon>Sphingobacteriaceae</taxon>
        <taxon>Mucilaginibacter</taxon>
    </lineage>
</organism>
<evidence type="ECO:0000313" key="2">
    <source>
        <dbReference type="EMBL" id="SDH87440.1"/>
    </source>
</evidence>